<feature type="compositionally biased region" description="Basic and acidic residues" evidence="1">
    <location>
        <begin position="32"/>
        <end position="45"/>
    </location>
</feature>
<sequence>MGERKLRSRDIKSSCTLAGSSVDPDLLSAADSERLASTRDSDHQQQCKGTKLPRNKCLCS</sequence>
<evidence type="ECO:0000313" key="3">
    <source>
        <dbReference type="Proteomes" id="UP000315783"/>
    </source>
</evidence>
<feature type="region of interest" description="Disordered" evidence="1">
    <location>
        <begin position="32"/>
        <end position="60"/>
    </location>
</feature>
<dbReference type="AlphaFoldDB" id="A0A545V6R7"/>
<dbReference type="Proteomes" id="UP000315783">
    <property type="component" value="Unassembled WGS sequence"/>
</dbReference>
<comment type="caution">
    <text evidence="2">The sequence shown here is derived from an EMBL/GenBank/DDBJ whole genome shotgun (WGS) entry which is preliminary data.</text>
</comment>
<reference evidence="2 3" key="1">
    <citation type="journal article" date="2019" name="Appl. Microbiol. Biotechnol.">
        <title>Genome sequence of Isaria javanica and comparative genome analysis insights into family S53 peptidase evolution in fungal entomopathogens.</title>
        <authorList>
            <person name="Lin R."/>
            <person name="Zhang X."/>
            <person name="Xin B."/>
            <person name="Zou M."/>
            <person name="Gao Y."/>
            <person name="Qin F."/>
            <person name="Hu Q."/>
            <person name="Xie B."/>
            <person name="Cheng X."/>
        </authorList>
    </citation>
    <scope>NUCLEOTIDE SEQUENCE [LARGE SCALE GENOMIC DNA]</scope>
    <source>
        <strain evidence="2 3">IJ1G</strain>
    </source>
</reference>
<name>A0A545V6R7_9HYPO</name>
<organism evidence="2 3">
    <name type="scientific">Cordyceps javanica</name>
    <dbReference type="NCBI Taxonomy" id="43265"/>
    <lineage>
        <taxon>Eukaryota</taxon>
        <taxon>Fungi</taxon>
        <taxon>Dikarya</taxon>
        <taxon>Ascomycota</taxon>
        <taxon>Pezizomycotina</taxon>
        <taxon>Sordariomycetes</taxon>
        <taxon>Hypocreomycetidae</taxon>
        <taxon>Hypocreales</taxon>
        <taxon>Cordycipitaceae</taxon>
        <taxon>Cordyceps</taxon>
    </lineage>
</organism>
<keyword evidence="3" id="KW-1185">Reference proteome</keyword>
<evidence type="ECO:0000256" key="1">
    <source>
        <dbReference type="SAM" id="MobiDB-lite"/>
    </source>
</evidence>
<dbReference type="EMBL" id="SPUK01000004">
    <property type="protein sequence ID" value="TQV97408.1"/>
    <property type="molecule type" value="Genomic_DNA"/>
</dbReference>
<gene>
    <name evidence="2" type="ORF">IF1G_03151</name>
</gene>
<protein>
    <submittedName>
        <fullName evidence="2">Uncharacterized protein</fullName>
    </submittedName>
</protein>
<proteinExistence type="predicted"/>
<accession>A0A545V6R7</accession>
<evidence type="ECO:0000313" key="2">
    <source>
        <dbReference type="EMBL" id="TQV97408.1"/>
    </source>
</evidence>